<dbReference type="Pfam" id="PF05026">
    <property type="entry name" value="DCP2"/>
    <property type="match status" value="1"/>
</dbReference>
<sequence length="246" mass="28448">MSNLTDPPPADLPPSTKVFCFKNSSIDEVLEDLSSRFILNLPEEELVSVERICFQVEQAHWYYEDYIRDEEPRFPSLPLKTFSRMLFHSCPLLIHWSVDHDQAFQDFMDYKTSVPVCGAIMLNPSWTKCVLVKGWKSSSAWGFPRGKINIDEPEHVCAAREVLEETGYDISDKIIMSAVIKITVRDQRTSLFVVPNVPEDTVFATQTRKEISKIDWFNLTDLPAWKKTRRAPRRIGSMQFRLLWGG</sequence>
<keyword evidence="7" id="KW-0694">RNA-binding</keyword>
<dbReference type="AlphaFoldDB" id="A0A9P6AK37"/>
<dbReference type="PANTHER" id="PTHR23114:SF17">
    <property type="entry name" value="M7GPPPN-MRNA HYDROLASE"/>
    <property type="match status" value="1"/>
</dbReference>
<dbReference type="GO" id="GO:0000932">
    <property type="term" value="C:P-body"/>
    <property type="evidence" value="ECO:0007669"/>
    <property type="project" value="TreeGrafter"/>
</dbReference>
<dbReference type="PROSITE" id="PS51462">
    <property type="entry name" value="NUDIX"/>
    <property type="match status" value="1"/>
</dbReference>
<dbReference type="GO" id="GO:0003723">
    <property type="term" value="F:RNA binding"/>
    <property type="evidence" value="ECO:0007669"/>
    <property type="project" value="UniProtKB-KW"/>
</dbReference>
<dbReference type="FunFam" id="1.10.10.1050:FF:000003">
    <property type="entry name" value="Decapping enzyme Dcp2, putative"/>
    <property type="match status" value="1"/>
</dbReference>
<dbReference type="FunFam" id="3.90.79.10:FF:000003">
    <property type="entry name" value="M7GpppN-mRNA hydrolase isoform 2"/>
    <property type="match status" value="1"/>
</dbReference>
<keyword evidence="5" id="KW-0479">Metal-binding</keyword>
<dbReference type="InterPro" id="IPR007722">
    <property type="entry name" value="DCP2_BoxA"/>
</dbReference>
<dbReference type="SMART" id="SM01125">
    <property type="entry name" value="DCP2"/>
    <property type="match status" value="1"/>
</dbReference>
<evidence type="ECO:0000256" key="1">
    <source>
        <dbReference type="ARBA" id="ARBA00001936"/>
    </source>
</evidence>
<dbReference type="InterPro" id="IPR044099">
    <property type="entry name" value="Dcp2_NUDIX"/>
</dbReference>
<dbReference type="InterPro" id="IPR015797">
    <property type="entry name" value="NUDIX_hydrolase-like_dom_sf"/>
</dbReference>
<keyword evidence="11" id="KW-1185">Reference proteome</keyword>
<comment type="caution">
    <text evidence="10">The sequence shown here is derived from an EMBL/GenBank/DDBJ whole genome shotgun (WGS) entry which is preliminary data.</text>
</comment>
<dbReference type="Proteomes" id="UP000886523">
    <property type="component" value="Unassembled WGS sequence"/>
</dbReference>
<evidence type="ECO:0000256" key="3">
    <source>
        <dbReference type="ARBA" id="ARBA00005279"/>
    </source>
</evidence>
<name>A0A9P6AK37_9AGAM</name>
<evidence type="ECO:0000256" key="5">
    <source>
        <dbReference type="ARBA" id="ARBA00022723"/>
    </source>
</evidence>
<evidence type="ECO:0000256" key="8">
    <source>
        <dbReference type="ARBA" id="ARBA00023211"/>
    </source>
</evidence>
<feature type="domain" description="Nudix hydrolase" evidence="9">
    <location>
        <begin position="112"/>
        <end position="241"/>
    </location>
</feature>
<dbReference type="Gene3D" id="1.10.10.1050">
    <property type="entry name" value="Dcp2, box A domain"/>
    <property type="match status" value="1"/>
</dbReference>
<evidence type="ECO:0000256" key="6">
    <source>
        <dbReference type="ARBA" id="ARBA00022801"/>
    </source>
</evidence>
<evidence type="ECO:0000259" key="9">
    <source>
        <dbReference type="PROSITE" id="PS51462"/>
    </source>
</evidence>
<dbReference type="SUPFAM" id="SSF55811">
    <property type="entry name" value="Nudix"/>
    <property type="match status" value="1"/>
</dbReference>
<dbReference type="SUPFAM" id="SSF140586">
    <property type="entry name" value="Dcp2 domain-like"/>
    <property type="match status" value="1"/>
</dbReference>
<protein>
    <recommendedName>
        <fullName evidence="9">Nudix hydrolase domain-containing protein</fullName>
    </recommendedName>
</protein>
<evidence type="ECO:0000256" key="4">
    <source>
        <dbReference type="ARBA" id="ARBA00022490"/>
    </source>
</evidence>
<dbReference type="PROSITE" id="PS00893">
    <property type="entry name" value="NUDIX_BOX"/>
    <property type="match status" value="1"/>
</dbReference>
<dbReference type="Gene3D" id="3.90.79.10">
    <property type="entry name" value="Nucleoside Triphosphate Pyrophosphohydrolase"/>
    <property type="match status" value="1"/>
</dbReference>
<reference evidence="10" key="1">
    <citation type="journal article" date="2020" name="Nat. Commun.">
        <title>Large-scale genome sequencing of mycorrhizal fungi provides insights into the early evolution of symbiotic traits.</title>
        <authorList>
            <person name="Miyauchi S."/>
            <person name="Kiss E."/>
            <person name="Kuo A."/>
            <person name="Drula E."/>
            <person name="Kohler A."/>
            <person name="Sanchez-Garcia M."/>
            <person name="Morin E."/>
            <person name="Andreopoulos B."/>
            <person name="Barry K.W."/>
            <person name="Bonito G."/>
            <person name="Buee M."/>
            <person name="Carver A."/>
            <person name="Chen C."/>
            <person name="Cichocki N."/>
            <person name="Clum A."/>
            <person name="Culley D."/>
            <person name="Crous P.W."/>
            <person name="Fauchery L."/>
            <person name="Girlanda M."/>
            <person name="Hayes R.D."/>
            <person name="Keri Z."/>
            <person name="LaButti K."/>
            <person name="Lipzen A."/>
            <person name="Lombard V."/>
            <person name="Magnuson J."/>
            <person name="Maillard F."/>
            <person name="Murat C."/>
            <person name="Nolan M."/>
            <person name="Ohm R.A."/>
            <person name="Pangilinan J."/>
            <person name="Pereira M.F."/>
            <person name="Perotto S."/>
            <person name="Peter M."/>
            <person name="Pfister S."/>
            <person name="Riley R."/>
            <person name="Sitrit Y."/>
            <person name="Stielow J.B."/>
            <person name="Szollosi G."/>
            <person name="Zifcakova L."/>
            <person name="Stursova M."/>
            <person name="Spatafora J.W."/>
            <person name="Tedersoo L."/>
            <person name="Vaario L.M."/>
            <person name="Yamada A."/>
            <person name="Yan M."/>
            <person name="Wang P."/>
            <person name="Xu J."/>
            <person name="Bruns T."/>
            <person name="Baldrian P."/>
            <person name="Vilgalys R."/>
            <person name="Dunand C."/>
            <person name="Henrissat B."/>
            <person name="Grigoriev I.V."/>
            <person name="Hibbett D."/>
            <person name="Nagy L.G."/>
            <person name="Martin F.M."/>
        </authorList>
    </citation>
    <scope>NUCLEOTIDE SEQUENCE</scope>
    <source>
        <strain evidence="10">UP504</strain>
    </source>
</reference>
<dbReference type="GO" id="GO:0140933">
    <property type="term" value="F:5'-(N(7)-methylguanosine 5'-triphospho)-[mRNA] hydrolase activity"/>
    <property type="evidence" value="ECO:0007669"/>
    <property type="project" value="InterPro"/>
</dbReference>
<dbReference type="InterPro" id="IPR020084">
    <property type="entry name" value="NUDIX_hydrolase_CS"/>
</dbReference>
<dbReference type="GO" id="GO:0030145">
    <property type="term" value="F:manganese ion binding"/>
    <property type="evidence" value="ECO:0007669"/>
    <property type="project" value="InterPro"/>
</dbReference>
<evidence type="ECO:0000256" key="2">
    <source>
        <dbReference type="ARBA" id="ARBA00004496"/>
    </source>
</evidence>
<keyword evidence="4" id="KW-0963">Cytoplasm</keyword>
<dbReference type="PANTHER" id="PTHR23114">
    <property type="entry name" value="M7GPPPN-MRNA HYDROLASE"/>
    <property type="match status" value="1"/>
</dbReference>
<proteinExistence type="inferred from homology"/>
<dbReference type="Pfam" id="PF00293">
    <property type="entry name" value="NUDIX"/>
    <property type="match status" value="1"/>
</dbReference>
<accession>A0A9P6AK37</accession>
<dbReference type="InterPro" id="IPR000086">
    <property type="entry name" value="NUDIX_hydrolase_dom"/>
</dbReference>
<comment type="subcellular location">
    <subcellularLocation>
        <location evidence="2">Cytoplasm</location>
    </subcellularLocation>
</comment>
<evidence type="ECO:0000313" key="11">
    <source>
        <dbReference type="Proteomes" id="UP000886523"/>
    </source>
</evidence>
<gene>
    <name evidence="10" type="ORF">BS47DRAFT_1304249</name>
</gene>
<dbReference type="GO" id="GO:0000184">
    <property type="term" value="P:nuclear-transcribed mRNA catabolic process, nonsense-mediated decay"/>
    <property type="evidence" value="ECO:0007669"/>
    <property type="project" value="InterPro"/>
</dbReference>
<organism evidence="10 11">
    <name type="scientific">Hydnum rufescens UP504</name>
    <dbReference type="NCBI Taxonomy" id="1448309"/>
    <lineage>
        <taxon>Eukaryota</taxon>
        <taxon>Fungi</taxon>
        <taxon>Dikarya</taxon>
        <taxon>Basidiomycota</taxon>
        <taxon>Agaricomycotina</taxon>
        <taxon>Agaricomycetes</taxon>
        <taxon>Cantharellales</taxon>
        <taxon>Hydnaceae</taxon>
        <taxon>Hydnum</taxon>
    </lineage>
</organism>
<dbReference type="InterPro" id="IPR036189">
    <property type="entry name" value="DCP2_BoxA_sf"/>
</dbReference>
<comment type="cofactor">
    <cofactor evidence="1">
        <name>Mn(2+)</name>
        <dbReference type="ChEBI" id="CHEBI:29035"/>
    </cofactor>
</comment>
<dbReference type="CDD" id="cd03672">
    <property type="entry name" value="NUDIX_Dcp2p_Nudt20"/>
    <property type="match status" value="1"/>
</dbReference>
<keyword evidence="8" id="KW-0464">Manganese</keyword>
<evidence type="ECO:0000313" key="10">
    <source>
        <dbReference type="EMBL" id="KAF9507258.1"/>
    </source>
</evidence>
<dbReference type="OrthoDB" id="18996at2759"/>
<evidence type="ECO:0000256" key="7">
    <source>
        <dbReference type="ARBA" id="ARBA00022884"/>
    </source>
</evidence>
<dbReference type="EMBL" id="MU129086">
    <property type="protein sequence ID" value="KAF9507258.1"/>
    <property type="molecule type" value="Genomic_DNA"/>
</dbReference>
<keyword evidence="6" id="KW-0378">Hydrolase</keyword>
<dbReference type="GO" id="GO:0000290">
    <property type="term" value="P:deadenylation-dependent decapping of nuclear-transcribed mRNA"/>
    <property type="evidence" value="ECO:0007669"/>
    <property type="project" value="InterPro"/>
</dbReference>
<comment type="similarity">
    <text evidence="3">Belongs to the Nudix hydrolase family. DCP2 subfamily.</text>
</comment>